<evidence type="ECO:0000256" key="3">
    <source>
        <dbReference type="ARBA" id="ARBA00022801"/>
    </source>
</evidence>
<evidence type="ECO:0000259" key="8">
    <source>
        <dbReference type="Pfam" id="PF22148"/>
    </source>
</evidence>
<evidence type="ECO:0000256" key="5">
    <source>
        <dbReference type="PROSITE-ProRule" id="PRU01240"/>
    </source>
</evidence>
<accession>A0ABV4YDU1</accession>
<name>A0ABV4YDU1_9CYAN</name>
<dbReference type="InterPro" id="IPR050131">
    <property type="entry name" value="Peptidase_S8_subtilisin-like"/>
</dbReference>
<dbReference type="InterPro" id="IPR023828">
    <property type="entry name" value="Peptidase_S8_Ser-AS"/>
</dbReference>
<feature type="domain" description="Peptidase S8/S53" evidence="7">
    <location>
        <begin position="245"/>
        <end position="517"/>
    </location>
</feature>
<dbReference type="RefSeq" id="WP_413258156.1">
    <property type="nucleotide sequence ID" value="NZ_JBHFNS010000059.1"/>
</dbReference>
<dbReference type="InterPro" id="IPR034054">
    <property type="entry name" value="Pep_S8_PrcA"/>
</dbReference>
<proteinExistence type="inferred from homology"/>
<keyword evidence="10" id="KW-1185">Reference proteome</keyword>
<dbReference type="PANTHER" id="PTHR43806">
    <property type="entry name" value="PEPTIDASE S8"/>
    <property type="match status" value="1"/>
</dbReference>
<keyword evidence="3 5" id="KW-0378">Hydrolase</keyword>
<dbReference type="PROSITE" id="PS00137">
    <property type="entry name" value="SUBTILASE_HIS"/>
    <property type="match status" value="1"/>
</dbReference>
<dbReference type="CDD" id="cd07498">
    <property type="entry name" value="Peptidases_S8_15"/>
    <property type="match status" value="1"/>
</dbReference>
<reference evidence="9 10" key="1">
    <citation type="submission" date="2024-09" db="EMBL/GenBank/DDBJ databases">
        <title>Floridaenema gen nov. (Aerosakkonemataceae, Aerosakkonematales ord. nov., Cyanobacteria) from benthic tropical and subtropical fresh waters, with the description of four new species.</title>
        <authorList>
            <person name="Moretto J.A."/>
            <person name="Berthold D.E."/>
            <person name="Lefler F.W."/>
            <person name="Huang I.-S."/>
            <person name="Laughinghouse H. IV."/>
        </authorList>
    </citation>
    <scope>NUCLEOTIDE SEQUENCE [LARGE SCALE GENOMIC DNA]</scope>
    <source>
        <strain evidence="9 10">BLCC-F154</strain>
    </source>
</reference>
<dbReference type="InterPro" id="IPR036852">
    <property type="entry name" value="Peptidase_S8/S53_dom_sf"/>
</dbReference>
<dbReference type="Gene3D" id="3.40.50.200">
    <property type="entry name" value="Peptidase S8/S53 domain"/>
    <property type="match status" value="1"/>
</dbReference>
<dbReference type="Pfam" id="PF00082">
    <property type="entry name" value="Peptidase_S8"/>
    <property type="match status" value="1"/>
</dbReference>
<dbReference type="Proteomes" id="UP001576776">
    <property type="component" value="Unassembled WGS sequence"/>
</dbReference>
<evidence type="ECO:0000256" key="2">
    <source>
        <dbReference type="ARBA" id="ARBA00022670"/>
    </source>
</evidence>
<dbReference type="InterPro" id="IPR015500">
    <property type="entry name" value="Peptidase_S8_subtilisin-rel"/>
</dbReference>
<gene>
    <name evidence="9" type="ORF">ACE1B6_15525</name>
</gene>
<feature type="region of interest" description="Disordered" evidence="6">
    <location>
        <begin position="652"/>
        <end position="676"/>
    </location>
</feature>
<sequence length="710" mass="75907">MTDANHANGNLFYYADGKKILLNPSRHFVAIQTDTKNLREMSIANSLSSVTGVNQVVELPQYKLAVVKVPETTGMAGMTAPIETVNFFVNSQPDLTPGPSVYEVTNTSVEEGLVPVGEILVKFHSDVSEQAKSQLLAENNLQIKQSDYPEPGSYLVSTENLGETVAIANKLHESDVVEFAQPNFVHLLPRLQAVDLLEKVAENGGSLKAEVSPTAPPTDPGYASQWGLPKIKAPEAFDISMGSPAISIAIIDEGCDLSHEDISYKLPGYDAVYRTDNPSPLPRDGHGTSCAGIAAMIANNGKGGSGVAPKSKVLPVRIAYGNGGGWVTSDAIIADGIRTAVNRGADVLSNSWGGGSPSTAITNAFKYAQSNGRGGKGCPIAAATGNDDVRGVIYPANLSPTIPGLMAVGASNQWDQRKSKTSLDGENWGSNYGPEVDVVAPGVKIYTTDIMGTAGYGSGNYVPNFNGTSSATPHVAGLMGLILAVDPDLRSWEVEEIIKQTADHLGTPGRNEEFGFGRINCRRALEAASRIWYQISVVPEFLGTGKDCYLRINLRMYNPGINTVRLDGLTIGSYSPDWSTQVDRFEYRPNPGNVLAPRSTQDVRFNRILLKANGNQSGWSYRWSMNWSYTFWRPGAPHLPLSAESLSETAGQKATSIDVRGDSKTAGKSEVSSSSFNNQVSLTNGNGATEGIGDLIFVDLQAKTIKIALR</sequence>
<organism evidence="9 10">
    <name type="scientific">Floridaenema fluviatile BLCC-F154</name>
    <dbReference type="NCBI Taxonomy" id="3153640"/>
    <lineage>
        <taxon>Bacteria</taxon>
        <taxon>Bacillati</taxon>
        <taxon>Cyanobacteriota</taxon>
        <taxon>Cyanophyceae</taxon>
        <taxon>Oscillatoriophycideae</taxon>
        <taxon>Aerosakkonematales</taxon>
        <taxon>Aerosakkonemataceae</taxon>
        <taxon>Floridanema</taxon>
        <taxon>Floridanema fluviatile</taxon>
    </lineage>
</organism>
<evidence type="ECO:0000256" key="1">
    <source>
        <dbReference type="ARBA" id="ARBA00011073"/>
    </source>
</evidence>
<dbReference type="PRINTS" id="PR00723">
    <property type="entry name" value="SUBTILISIN"/>
</dbReference>
<evidence type="ECO:0000256" key="6">
    <source>
        <dbReference type="SAM" id="MobiDB-lite"/>
    </source>
</evidence>
<comment type="similarity">
    <text evidence="1 5">Belongs to the peptidase S8 family.</text>
</comment>
<comment type="caution">
    <text evidence="9">The sequence shown here is derived from an EMBL/GenBank/DDBJ whole genome shotgun (WGS) entry which is preliminary data.</text>
</comment>
<dbReference type="InterPro" id="IPR022398">
    <property type="entry name" value="Peptidase_S8_His-AS"/>
</dbReference>
<evidence type="ECO:0000259" key="7">
    <source>
        <dbReference type="Pfam" id="PF00082"/>
    </source>
</evidence>
<feature type="active site" description="Charge relay system" evidence="5">
    <location>
        <position position="286"/>
    </location>
</feature>
<protein>
    <submittedName>
        <fullName evidence="9">S8 family serine peptidase</fullName>
    </submittedName>
</protein>
<evidence type="ECO:0000313" key="9">
    <source>
        <dbReference type="EMBL" id="MFB2936661.1"/>
    </source>
</evidence>
<evidence type="ECO:0000313" key="10">
    <source>
        <dbReference type="Proteomes" id="UP001576776"/>
    </source>
</evidence>
<dbReference type="Pfam" id="PF22148">
    <property type="entry name" value="Fervidolysin_NPro-like"/>
    <property type="match status" value="1"/>
</dbReference>
<feature type="active site" description="Charge relay system" evidence="5">
    <location>
        <position position="252"/>
    </location>
</feature>
<keyword evidence="2 5" id="KW-0645">Protease</keyword>
<evidence type="ECO:0000256" key="4">
    <source>
        <dbReference type="ARBA" id="ARBA00022825"/>
    </source>
</evidence>
<dbReference type="InterPro" id="IPR054399">
    <property type="entry name" value="Fervidolysin-like_N_prodom"/>
</dbReference>
<dbReference type="InterPro" id="IPR000209">
    <property type="entry name" value="Peptidase_S8/S53_dom"/>
</dbReference>
<keyword evidence="4 5" id="KW-0720">Serine protease</keyword>
<dbReference type="PANTHER" id="PTHR43806:SF11">
    <property type="entry name" value="CEREVISIN-RELATED"/>
    <property type="match status" value="1"/>
</dbReference>
<dbReference type="PROSITE" id="PS00138">
    <property type="entry name" value="SUBTILASE_SER"/>
    <property type="match status" value="1"/>
</dbReference>
<feature type="domain" description="Fervidolysin-like N-terminal prodomain" evidence="8">
    <location>
        <begin position="117"/>
        <end position="183"/>
    </location>
</feature>
<feature type="active site" description="Charge relay system" evidence="5">
    <location>
        <position position="469"/>
    </location>
</feature>
<dbReference type="SUPFAM" id="SSF52743">
    <property type="entry name" value="Subtilisin-like"/>
    <property type="match status" value="1"/>
</dbReference>
<dbReference type="PROSITE" id="PS51892">
    <property type="entry name" value="SUBTILASE"/>
    <property type="match status" value="1"/>
</dbReference>
<dbReference type="EMBL" id="JBHFNS010000059">
    <property type="protein sequence ID" value="MFB2936661.1"/>
    <property type="molecule type" value="Genomic_DNA"/>
</dbReference>